<evidence type="ECO:0000256" key="3">
    <source>
        <dbReference type="ARBA" id="ARBA00074021"/>
    </source>
</evidence>
<dbReference type="Pfam" id="PF13688">
    <property type="entry name" value="Reprolysin_5"/>
    <property type="match status" value="1"/>
</dbReference>
<dbReference type="FunFam" id="4.10.70.10:FF:000003">
    <property type="entry name" value="Disintegrin and metalloproteinase domain-containing protein 17"/>
    <property type="match status" value="1"/>
</dbReference>
<dbReference type="AlphaFoldDB" id="A0A9P4M024"/>
<dbReference type="Proteomes" id="UP000799772">
    <property type="component" value="Unassembled WGS sequence"/>
</dbReference>
<feature type="compositionally biased region" description="Pro residues" evidence="5">
    <location>
        <begin position="751"/>
        <end position="764"/>
    </location>
</feature>
<dbReference type="GO" id="GO:0004222">
    <property type="term" value="F:metalloendopeptidase activity"/>
    <property type="evidence" value="ECO:0007669"/>
    <property type="project" value="InterPro"/>
</dbReference>
<feature type="domain" description="Peptidase M12B" evidence="9">
    <location>
        <begin position="275"/>
        <end position="491"/>
    </location>
</feature>
<comment type="caution">
    <text evidence="10">The sequence shown here is derived from an EMBL/GenBank/DDBJ whole genome shotgun (WGS) entry which is preliminary data.</text>
</comment>
<feature type="transmembrane region" description="Helical" evidence="6">
    <location>
        <begin position="705"/>
        <end position="726"/>
    </location>
</feature>
<feature type="domain" description="Disintegrin" evidence="8">
    <location>
        <begin position="516"/>
        <end position="605"/>
    </location>
</feature>
<dbReference type="OrthoDB" id="5951731at2759"/>
<evidence type="ECO:0000256" key="2">
    <source>
        <dbReference type="ARBA" id="ARBA00056552"/>
    </source>
</evidence>
<evidence type="ECO:0000313" key="11">
    <source>
        <dbReference type="Proteomes" id="UP000799772"/>
    </source>
</evidence>
<proteinExistence type="predicted"/>
<evidence type="ECO:0000259" key="9">
    <source>
        <dbReference type="PROSITE" id="PS50215"/>
    </source>
</evidence>
<dbReference type="InterPro" id="IPR034028">
    <property type="entry name" value="ZnMc_ADAM_fungal"/>
</dbReference>
<dbReference type="EMBL" id="ML978139">
    <property type="protein sequence ID" value="KAF2093176.1"/>
    <property type="molecule type" value="Genomic_DNA"/>
</dbReference>
<evidence type="ECO:0000259" key="8">
    <source>
        <dbReference type="PROSITE" id="PS50214"/>
    </source>
</evidence>
<dbReference type="Gene3D" id="3.40.390.10">
    <property type="entry name" value="Collagenase (Catalytic Domain)"/>
    <property type="match status" value="1"/>
</dbReference>
<dbReference type="InterPro" id="IPR001762">
    <property type="entry name" value="Disintegrin_dom"/>
</dbReference>
<dbReference type="Gene3D" id="4.10.70.10">
    <property type="entry name" value="Disintegrin domain"/>
    <property type="match status" value="1"/>
</dbReference>
<feature type="signal peptide" evidence="7">
    <location>
        <begin position="1"/>
        <end position="23"/>
    </location>
</feature>
<dbReference type="InterPro" id="IPR001590">
    <property type="entry name" value="Peptidase_M12B"/>
</dbReference>
<dbReference type="PROSITE" id="PS50215">
    <property type="entry name" value="ADAM_MEPRO"/>
    <property type="match status" value="1"/>
</dbReference>
<comment type="function">
    <text evidence="2">Probable zinc protease.</text>
</comment>
<comment type="caution">
    <text evidence="4">Lacks conserved residue(s) required for the propagation of feature annotation.</text>
</comment>
<organism evidence="10 11">
    <name type="scientific">Rhizodiscina lignyota</name>
    <dbReference type="NCBI Taxonomy" id="1504668"/>
    <lineage>
        <taxon>Eukaryota</taxon>
        <taxon>Fungi</taxon>
        <taxon>Dikarya</taxon>
        <taxon>Ascomycota</taxon>
        <taxon>Pezizomycotina</taxon>
        <taxon>Dothideomycetes</taxon>
        <taxon>Pleosporomycetidae</taxon>
        <taxon>Aulographales</taxon>
        <taxon>Rhizodiscinaceae</taxon>
        <taxon>Rhizodiscina</taxon>
    </lineage>
</organism>
<keyword evidence="4" id="KW-0479">Metal-binding</keyword>
<dbReference type="PANTHER" id="PTHR11905">
    <property type="entry name" value="ADAM A DISINTEGRIN AND METALLOPROTEASE DOMAIN"/>
    <property type="match status" value="1"/>
</dbReference>
<feature type="binding site" evidence="4">
    <location>
        <position position="433"/>
    </location>
    <ligand>
        <name>Zn(2+)</name>
        <dbReference type="ChEBI" id="CHEBI:29105"/>
        <note>catalytic</note>
    </ligand>
</feature>
<keyword evidence="6" id="KW-1133">Transmembrane helix</keyword>
<dbReference type="Pfam" id="PF00200">
    <property type="entry name" value="Disintegrin"/>
    <property type="match status" value="1"/>
</dbReference>
<feature type="active site" evidence="4">
    <location>
        <position position="430"/>
    </location>
</feature>
<keyword evidence="7" id="KW-0732">Signal</keyword>
<dbReference type="CDD" id="cd04271">
    <property type="entry name" value="ZnMc_ADAM_fungal"/>
    <property type="match status" value="1"/>
</dbReference>
<feature type="region of interest" description="Disordered" evidence="5">
    <location>
        <begin position="742"/>
        <end position="801"/>
    </location>
</feature>
<dbReference type="Gene3D" id="3.40.1620.60">
    <property type="match status" value="1"/>
</dbReference>
<dbReference type="SUPFAM" id="SSF57552">
    <property type="entry name" value="Blood coagulation inhibitor (disintegrin)"/>
    <property type="match status" value="1"/>
</dbReference>
<keyword evidence="11" id="KW-1185">Reference proteome</keyword>
<dbReference type="GO" id="GO:0006508">
    <property type="term" value="P:proteolysis"/>
    <property type="evidence" value="ECO:0007669"/>
    <property type="project" value="InterPro"/>
</dbReference>
<dbReference type="PANTHER" id="PTHR11905:SF159">
    <property type="entry name" value="ADAM METALLOPROTEASE"/>
    <property type="match status" value="1"/>
</dbReference>
<evidence type="ECO:0000256" key="6">
    <source>
        <dbReference type="SAM" id="Phobius"/>
    </source>
</evidence>
<keyword evidence="1" id="KW-1015">Disulfide bond</keyword>
<sequence>MIPSIRASLQLLLVLLISTLATAHSVARNPLTRLATVRNPTIQTQNYRVNALSTFDLTFDAFDTRIRLSLEPNHDVIAPGARVSYLGPDGEVEREEEIQRLDHKVFKGTAWRKDSADMWQLVGWARVFVRRDGVNPLFEGAFSINHNHHHIQMSSSYISTKNTLDPELDWSSAEDEFLVVWRDSDISKLNVHSELKRDLEDRLACGSDKLEFNMGEQNPLYVGSMMKREDSSVWNAPIGNMFSKRQIDSTPGSGNSAGVNLASTIGNPAGCPTTRKVALVGVATDCTYTGTFNSTQTTREHVITQMNTASNLYEHTFNISLGLQNLTISPSNCPGSPQQASPWNQPCSDNVNIQDRLNLFSAWRGTKDDDNSHWTLLTNCNSGSAVGLAWLGMACVNTAQTSNSSSGTETSSGANVVAKTPEEWQVIAHETGHTFGAVHDCTSQTCSDGTVTAQQCCPLSAKTCDAGEKYIMNPSTAEGITTFSPCTLGNICAAMGRNSVNTQCFKDNKGVTTISGQQCGNGIVEEGEECDCGGTEGCGDNACCDPTTCKFKSGAVCDDSNEDCCRSCQFASAGTVCRPSTGDCDPQETCPGNSPTCPSDITSPNGQSCGNGLTCASGQCTSRDQQCKTVMGSYTSGNDTYACDSYTCSLSCASPEFGQGVCYGLQQNFLDGTTCGGGGTCKNGQCKGSNVGKEIKSWIDDHKPLVIGICAGVGGLILLAILSCCWSSYRRRQRRRALARNKVVSGSSWMQPPPPWAQQLPPPYNQSRGSVMSGANGAPRGGGWNGPPPPAFQRTQSVRYA</sequence>
<evidence type="ECO:0000256" key="1">
    <source>
        <dbReference type="ARBA" id="ARBA00023157"/>
    </source>
</evidence>
<gene>
    <name evidence="10" type="ORF">NA57DRAFT_48643</name>
</gene>
<dbReference type="SMART" id="SM00050">
    <property type="entry name" value="DISIN"/>
    <property type="match status" value="1"/>
</dbReference>
<keyword evidence="4" id="KW-0862">Zinc</keyword>
<evidence type="ECO:0000313" key="10">
    <source>
        <dbReference type="EMBL" id="KAF2093176.1"/>
    </source>
</evidence>
<reference evidence="10" key="1">
    <citation type="journal article" date="2020" name="Stud. Mycol.">
        <title>101 Dothideomycetes genomes: a test case for predicting lifestyles and emergence of pathogens.</title>
        <authorList>
            <person name="Haridas S."/>
            <person name="Albert R."/>
            <person name="Binder M."/>
            <person name="Bloem J."/>
            <person name="Labutti K."/>
            <person name="Salamov A."/>
            <person name="Andreopoulos B."/>
            <person name="Baker S."/>
            <person name="Barry K."/>
            <person name="Bills G."/>
            <person name="Bluhm B."/>
            <person name="Cannon C."/>
            <person name="Castanera R."/>
            <person name="Culley D."/>
            <person name="Daum C."/>
            <person name="Ezra D."/>
            <person name="Gonzalez J."/>
            <person name="Henrissat B."/>
            <person name="Kuo A."/>
            <person name="Liang C."/>
            <person name="Lipzen A."/>
            <person name="Lutzoni F."/>
            <person name="Magnuson J."/>
            <person name="Mondo S."/>
            <person name="Nolan M."/>
            <person name="Ohm R."/>
            <person name="Pangilinan J."/>
            <person name="Park H.-J."/>
            <person name="Ramirez L."/>
            <person name="Alfaro M."/>
            <person name="Sun H."/>
            <person name="Tritt A."/>
            <person name="Yoshinaga Y."/>
            <person name="Zwiers L.-H."/>
            <person name="Turgeon B."/>
            <person name="Goodwin S."/>
            <person name="Spatafora J."/>
            <person name="Crous P."/>
            <person name="Grigoriev I."/>
        </authorList>
    </citation>
    <scope>NUCLEOTIDE SEQUENCE</scope>
    <source>
        <strain evidence="10">CBS 133067</strain>
    </source>
</reference>
<keyword evidence="6" id="KW-0472">Membrane</keyword>
<dbReference type="GO" id="GO:0046872">
    <property type="term" value="F:metal ion binding"/>
    <property type="evidence" value="ECO:0007669"/>
    <property type="project" value="UniProtKB-KW"/>
</dbReference>
<feature type="binding site" evidence="4">
    <location>
        <position position="429"/>
    </location>
    <ligand>
        <name>Zn(2+)</name>
        <dbReference type="ChEBI" id="CHEBI:29105"/>
        <note>catalytic</note>
    </ligand>
</feature>
<name>A0A9P4M024_9PEZI</name>
<keyword evidence="6" id="KW-0812">Transmembrane</keyword>
<dbReference type="SUPFAM" id="SSF55486">
    <property type="entry name" value="Metalloproteases ('zincins'), catalytic domain"/>
    <property type="match status" value="1"/>
</dbReference>
<accession>A0A9P4M024</accession>
<evidence type="ECO:0000256" key="7">
    <source>
        <dbReference type="SAM" id="SignalP"/>
    </source>
</evidence>
<feature type="binding site" evidence="4">
    <location>
        <position position="439"/>
    </location>
    <ligand>
        <name>Zn(2+)</name>
        <dbReference type="ChEBI" id="CHEBI:29105"/>
        <note>catalytic</note>
    </ligand>
</feature>
<dbReference type="PROSITE" id="PS50214">
    <property type="entry name" value="DISINTEGRIN_2"/>
    <property type="match status" value="1"/>
</dbReference>
<protein>
    <recommendedName>
        <fullName evidence="3">Disintegrin and metalloproteinase domain-containing protein B</fullName>
    </recommendedName>
</protein>
<dbReference type="InterPro" id="IPR036436">
    <property type="entry name" value="Disintegrin_dom_sf"/>
</dbReference>
<feature type="chain" id="PRO_5040449802" description="Disintegrin and metalloproteinase domain-containing protein B" evidence="7">
    <location>
        <begin position="24"/>
        <end position="801"/>
    </location>
</feature>
<evidence type="ECO:0000256" key="4">
    <source>
        <dbReference type="PROSITE-ProRule" id="PRU00276"/>
    </source>
</evidence>
<dbReference type="InterPro" id="IPR024079">
    <property type="entry name" value="MetalloPept_cat_dom_sf"/>
</dbReference>
<evidence type="ECO:0000256" key="5">
    <source>
        <dbReference type="SAM" id="MobiDB-lite"/>
    </source>
</evidence>